<dbReference type="Proteomes" id="UP001217838">
    <property type="component" value="Unassembled WGS sequence"/>
</dbReference>
<comment type="caution">
    <text evidence="2">The sequence shown here is derived from an EMBL/GenBank/DDBJ whole genome shotgun (WGS) entry which is preliminary data.</text>
</comment>
<proteinExistence type="predicted"/>
<keyword evidence="1" id="KW-0812">Transmembrane</keyword>
<name>A0ABT5B889_9BACT</name>
<evidence type="ECO:0008006" key="4">
    <source>
        <dbReference type="Google" id="ProtNLM"/>
    </source>
</evidence>
<gene>
    <name evidence="2" type="ORF">POL58_21460</name>
</gene>
<accession>A0ABT5B889</accession>
<dbReference type="EMBL" id="JAQNDN010000011">
    <property type="protein sequence ID" value="MDC0670337.1"/>
    <property type="molecule type" value="Genomic_DNA"/>
</dbReference>
<organism evidence="2 3">
    <name type="scientific">Nannocystis radixulma</name>
    <dbReference type="NCBI Taxonomy" id="2995305"/>
    <lineage>
        <taxon>Bacteria</taxon>
        <taxon>Pseudomonadati</taxon>
        <taxon>Myxococcota</taxon>
        <taxon>Polyangia</taxon>
        <taxon>Nannocystales</taxon>
        <taxon>Nannocystaceae</taxon>
        <taxon>Nannocystis</taxon>
    </lineage>
</organism>
<sequence>MPRGSAEAVFALARAAGIAEASVHEVRVLGRDEPSEELAVKSSAPKIRQFLRTLLLAPPIDRREIRFSAHEVLALVGDEPAQRVTIPAGVPLTDVHHDLWRYCHVTGSSIARTGVSAALLAYAMLKGDTLLAVGALMFTPFSPLVLSVALGIAARRGDLTRQALLALAVALILTLSAAAITGVLVGGPLGTEEFGGPARNFVMSGLIGVMAALADSDEVGRRQLLGLAMAYPFVRLIVWFGLTLALGAPEQGSRAHDLVLLAGNAAVMTAAAATTYRLIGRDGELAGLPR</sequence>
<evidence type="ECO:0000313" key="2">
    <source>
        <dbReference type="EMBL" id="MDC0670337.1"/>
    </source>
</evidence>
<feature type="transmembrane region" description="Helical" evidence="1">
    <location>
        <begin position="226"/>
        <end position="246"/>
    </location>
</feature>
<reference evidence="2 3" key="1">
    <citation type="submission" date="2022-11" db="EMBL/GenBank/DDBJ databases">
        <title>Minimal conservation of predation-associated metabolite biosynthetic gene clusters underscores biosynthetic potential of Myxococcota including descriptions for ten novel species: Archangium lansinium sp. nov., Myxococcus landrumus sp. nov., Nannocystis bai.</title>
        <authorList>
            <person name="Ahearne A."/>
            <person name="Stevens C."/>
            <person name="Dowd S."/>
        </authorList>
    </citation>
    <scope>NUCLEOTIDE SEQUENCE [LARGE SCALE GENOMIC DNA]</scope>
    <source>
        <strain evidence="2 3">NCELM</strain>
    </source>
</reference>
<protein>
    <recommendedName>
        <fullName evidence="4">DUF389 domain-containing protein</fullName>
    </recommendedName>
</protein>
<feature type="transmembrane region" description="Helical" evidence="1">
    <location>
        <begin position="258"/>
        <end position="279"/>
    </location>
</feature>
<keyword evidence="1" id="KW-0472">Membrane</keyword>
<dbReference type="RefSeq" id="WP_272000163.1">
    <property type="nucleotide sequence ID" value="NZ_JAQNDN010000011.1"/>
</dbReference>
<keyword evidence="1" id="KW-1133">Transmembrane helix</keyword>
<feature type="transmembrane region" description="Helical" evidence="1">
    <location>
        <begin position="197"/>
        <end position="214"/>
    </location>
</feature>
<feature type="transmembrane region" description="Helical" evidence="1">
    <location>
        <begin position="164"/>
        <end position="185"/>
    </location>
</feature>
<evidence type="ECO:0000256" key="1">
    <source>
        <dbReference type="SAM" id="Phobius"/>
    </source>
</evidence>
<feature type="transmembrane region" description="Helical" evidence="1">
    <location>
        <begin position="130"/>
        <end position="152"/>
    </location>
</feature>
<keyword evidence="3" id="KW-1185">Reference proteome</keyword>
<evidence type="ECO:0000313" key="3">
    <source>
        <dbReference type="Proteomes" id="UP001217838"/>
    </source>
</evidence>